<keyword evidence="1" id="KW-0805">Transcription regulation</keyword>
<gene>
    <name evidence="5" type="ordered locus">REQ_38990</name>
</gene>
<dbReference type="Proteomes" id="UP001154400">
    <property type="component" value="Chromosome"/>
</dbReference>
<protein>
    <submittedName>
        <fullName evidence="5">AraC family transcriptional regulator</fullName>
    </submittedName>
</protein>
<reference evidence="5" key="1">
    <citation type="journal article" date="2010" name="PLoS Genet.">
        <title>The genome of a pathogenic rhodococcus: cooptive virulence underpinned by key gene acquisitions.</title>
        <authorList>
            <person name="Letek M."/>
            <person name="Gonzalez P."/>
            <person name="Macarthur I."/>
            <person name="Rodriguez H."/>
            <person name="Freeman T.C."/>
            <person name="Valero-Rello A."/>
            <person name="Blanco M."/>
            <person name="Buckley T."/>
            <person name="Cherevach I."/>
            <person name="Fahey R."/>
            <person name="Hapeshi A."/>
            <person name="Holdstock J."/>
            <person name="Leadon D."/>
            <person name="Navas J."/>
            <person name="Ocampo A."/>
            <person name="Quail M.A."/>
            <person name="Sanders M."/>
            <person name="Scortti M.M."/>
            <person name="Prescott J.F."/>
            <person name="Fogarty U."/>
            <person name="Meijer W.G."/>
            <person name="Parkhill J."/>
            <person name="Bentley S.D."/>
            <person name="Vazquez-Boland J.A."/>
        </authorList>
    </citation>
    <scope>NUCLEOTIDE SEQUENCE [LARGE SCALE GENOMIC DNA]</scope>
    <source>
        <strain evidence="5 6">103S</strain>
    </source>
</reference>
<dbReference type="InterPro" id="IPR018060">
    <property type="entry name" value="HTH_AraC"/>
</dbReference>
<dbReference type="InterPro" id="IPR002818">
    <property type="entry name" value="DJ-1/PfpI"/>
</dbReference>
<organism evidence="5">
    <name type="scientific">Rhodococcus hoagii (strain 103S)</name>
    <name type="common">Rhodococcus equi</name>
    <dbReference type="NCBI Taxonomy" id="685727"/>
    <lineage>
        <taxon>Bacteria</taxon>
        <taxon>Bacillati</taxon>
        <taxon>Actinomycetota</taxon>
        <taxon>Actinomycetes</taxon>
        <taxon>Mycobacteriales</taxon>
        <taxon>Nocardiaceae</taxon>
        <taxon>Prescottella</taxon>
    </lineage>
</organism>
<dbReference type="InterPro" id="IPR052158">
    <property type="entry name" value="INH-QAR"/>
</dbReference>
<dbReference type="SUPFAM" id="SSF52317">
    <property type="entry name" value="Class I glutamine amidotransferase-like"/>
    <property type="match status" value="1"/>
</dbReference>
<dbReference type="PROSITE" id="PS01124">
    <property type="entry name" value="HTH_ARAC_FAMILY_2"/>
    <property type="match status" value="1"/>
</dbReference>
<dbReference type="RefSeq" id="WP_013417092.1">
    <property type="nucleotide sequence ID" value="NC_014659.1"/>
</dbReference>
<dbReference type="Pfam" id="PF12833">
    <property type="entry name" value="HTH_18"/>
    <property type="match status" value="1"/>
</dbReference>
<keyword evidence="2" id="KW-0804">Transcription</keyword>
<dbReference type="KEGG" id="req:REQ_38990"/>
<dbReference type="Gene3D" id="1.10.10.60">
    <property type="entry name" value="Homeodomain-like"/>
    <property type="match status" value="1"/>
</dbReference>
<dbReference type="PANTHER" id="PTHR43130">
    <property type="entry name" value="ARAC-FAMILY TRANSCRIPTIONAL REGULATOR"/>
    <property type="match status" value="1"/>
</dbReference>
<dbReference type="SMART" id="SM00342">
    <property type="entry name" value="HTH_ARAC"/>
    <property type="match status" value="1"/>
</dbReference>
<dbReference type="GO" id="GO:0043565">
    <property type="term" value="F:sequence-specific DNA binding"/>
    <property type="evidence" value="ECO:0007669"/>
    <property type="project" value="InterPro"/>
</dbReference>
<evidence type="ECO:0000313" key="5">
    <source>
        <dbReference type="EMBL" id="CBH49884.1"/>
    </source>
</evidence>
<dbReference type="Gene3D" id="3.40.50.880">
    <property type="match status" value="1"/>
</dbReference>
<accession>A0A3S5YBJ0</accession>
<evidence type="ECO:0000259" key="4">
    <source>
        <dbReference type="PROSITE" id="PS01124"/>
    </source>
</evidence>
<dbReference type="SUPFAM" id="SSF46689">
    <property type="entry name" value="Homeodomain-like"/>
    <property type="match status" value="2"/>
</dbReference>
<feature type="domain" description="HTH araC/xylS-type" evidence="4">
    <location>
        <begin position="222"/>
        <end position="320"/>
    </location>
</feature>
<feature type="region of interest" description="Disordered" evidence="3">
    <location>
        <begin position="317"/>
        <end position="343"/>
    </location>
</feature>
<dbReference type="PANTHER" id="PTHR43130:SF3">
    <property type="entry name" value="HTH-TYPE TRANSCRIPTIONAL REGULATOR RV1931C"/>
    <property type="match status" value="1"/>
</dbReference>
<dbReference type="InterPro" id="IPR009057">
    <property type="entry name" value="Homeodomain-like_sf"/>
</dbReference>
<dbReference type="Pfam" id="PF01965">
    <property type="entry name" value="DJ-1_PfpI"/>
    <property type="match status" value="1"/>
</dbReference>
<evidence type="ECO:0000256" key="3">
    <source>
        <dbReference type="SAM" id="MobiDB-lite"/>
    </source>
</evidence>
<name>A0A3S5YBJ0_RHOH1</name>
<dbReference type="AlphaFoldDB" id="A0A3S5YBJ0"/>
<evidence type="ECO:0000256" key="2">
    <source>
        <dbReference type="ARBA" id="ARBA00023163"/>
    </source>
</evidence>
<dbReference type="EMBL" id="FN563149">
    <property type="protein sequence ID" value="CBH49884.1"/>
    <property type="molecule type" value="Genomic_DNA"/>
</dbReference>
<proteinExistence type="predicted"/>
<dbReference type="InterPro" id="IPR029062">
    <property type="entry name" value="Class_I_gatase-like"/>
</dbReference>
<evidence type="ECO:0000256" key="1">
    <source>
        <dbReference type="ARBA" id="ARBA00023015"/>
    </source>
</evidence>
<dbReference type="GO" id="GO:0003700">
    <property type="term" value="F:DNA-binding transcription factor activity"/>
    <property type="evidence" value="ECO:0007669"/>
    <property type="project" value="InterPro"/>
</dbReference>
<evidence type="ECO:0000313" key="6">
    <source>
        <dbReference type="Proteomes" id="UP000006892"/>
    </source>
</evidence>
<sequence>MRIGVLAYDDCLAAEIFVFTDLLRIANRVARETGATTEDPFRVSVIAGSTEPVSAAGGFPVAATRWYHRFDRLIVPGFELVPSEDVAARLGSLHREATFLRAAAERGTRIASVCVGAFLLGEAGLLDGRRATTSWLFAPRLARRHPRATVCPEALIVTDGTITTTAAFSAALDLATALVREHLGDDVARITARITLVAENRTSQAPYVVDAMLPSARGPFADEVAVWLVEHLAEPYDLGRLADAFHVSTRTLLRRFRAETGETPLDFLRRARVRAARNLLETTDLPLVRLVERVGYRDAGTFRRLFVEQVGMNPTDYRRKFRGDPAPDDGDAAASRRAGTRTD</sequence>